<sequence length="66" mass="7426">MDVAWLRKLELIKRQVNITLAAHRSPATVSAGARVACRPTKARPRRRSPTNQNSKHTSPIQRCLPI</sequence>
<organism evidence="2">
    <name type="scientific">Spodoptera frugiperda</name>
    <name type="common">Fall armyworm</name>
    <dbReference type="NCBI Taxonomy" id="7108"/>
    <lineage>
        <taxon>Eukaryota</taxon>
        <taxon>Metazoa</taxon>
        <taxon>Ecdysozoa</taxon>
        <taxon>Arthropoda</taxon>
        <taxon>Hexapoda</taxon>
        <taxon>Insecta</taxon>
        <taxon>Pterygota</taxon>
        <taxon>Neoptera</taxon>
        <taxon>Endopterygota</taxon>
        <taxon>Lepidoptera</taxon>
        <taxon>Glossata</taxon>
        <taxon>Ditrysia</taxon>
        <taxon>Noctuoidea</taxon>
        <taxon>Noctuidae</taxon>
        <taxon>Amphipyrinae</taxon>
        <taxon>Spodoptera</taxon>
    </lineage>
</organism>
<protein>
    <submittedName>
        <fullName evidence="2">SFRICE_030325</fullName>
    </submittedName>
</protein>
<accession>A0A2H1V0E4</accession>
<evidence type="ECO:0000313" key="2">
    <source>
        <dbReference type="EMBL" id="SOQ34307.1"/>
    </source>
</evidence>
<dbReference type="AlphaFoldDB" id="A0A2H1V0E4"/>
<name>A0A2H1V0E4_SPOFR</name>
<reference evidence="2" key="1">
    <citation type="submission" date="2016-07" db="EMBL/GenBank/DDBJ databases">
        <authorList>
            <person name="Bretaudeau A."/>
        </authorList>
    </citation>
    <scope>NUCLEOTIDE SEQUENCE</scope>
    <source>
        <strain evidence="2">Rice</strain>
        <tissue evidence="2">Whole body</tissue>
    </source>
</reference>
<feature type="region of interest" description="Disordered" evidence="1">
    <location>
        <begin position="29"/>
        <end position="66"/>
    </location>
</feature>
<gene>
    <name evidence="2" type="ORF">SFRICE_030325</name>
</gene>
<evidence type="ECO:0000256" key="1">
    <source>
        <dbReference type="SAM" id="MobiDB-lite"/>
    </source>
</evidence>
<feature type="compositionally biased region" description="Polar residues" evidence="1">
    <location>
        <begin position="49"/>
        <end position="60"/>
    </location>
</feature>
<proteinExistence type="predicted"/>
<dbReference type="EMBL" id="ODYU01000104">
    <property type="protein sequence ID" value="SOQ34307.1"/>
    <property type="molecule type" value="Genomic_DNA"/>
</dbReference>